<comment type="caution">
    <text evidence="2">The sequence shown here is derived from an EMBL/GenBank/DDBJ whole genome shotgun (WGS) entry which is preliminary data.</text>
</comment>
<dbReference type="SUPFAM" id="SSF46894">
    <property type="entry name" value="C-terminal effector domain of the bipartite response regulators"/>
    <property type="match status" value="1"/>
</dbReference>
<feature type="domain" description="HTH luxR-type" evidence="1">
    <location>
        <begin position="120"/>
        <end position="185"/>
    </location>
</feature>
<dbReference type="CDD" id="cd00130">
    <property type="entry name" value="PAS"/>
    <property type="match status" value="1"/>
</dbReference>
<reference evidence="2 3" key="1">
    <citation type="submission" date="2021-08" db="EMBL/GenBank/DDBJ databases">
        <title>WGS of actinomycetes from Thailand.</title>
        <authorList>
            <person name="Thawai C."/>
        </authorList>
    </citation>
    <scope>NUCLEOTIDE SEQUENCE [LARGE SCALE GENOMIC DNA]</scope>
    <source>
        <strain evidence="2 3">PLK6-54</strain>
    </source>
</reference>
<dbReference type="Proteomes" id="UP000778578">
    <property type="component" value="Unassembled WGS sequence"/>
</dbReference>
<dbReference type="SUPFAM" id="SSF55785">
    <property type="entry name" value="PYP-like sensor domain (PAS domain)"/>
    <property type="match status" value="1"/>
</dbReference>
<dbReference type="SMART" id="SM00421">
    <property type="entry name" value="HTH_LUXR"/>
    <property type="match status" value="1"/>
</dbReference>
<gene>
    <name evidence="2" type="ORF">K7862_34260</name>
</gene>
<dbReference type="Gene3D" id="3.30.450.20">
    <property type="entry name" value="PAS domain"/>
    <property type="match status" value="1"/>
</dbReference>
<dbReference type="Pfam" id="PF00196">
    <property type="entry name" value="GerE"/>
    <property type="match status" value="1"/>
</dbReference>
<name>A0ABS7QHM1_9ACTN</name>
<dbReference type="RefSeq" id="WP_222969174.1">
    <property type="nucleotide sequence ID" value="NZ_JAINZZ010000081.1"/>
</dbReference>
<dbReference type="InterPro" id="IPR016032">
    <property type="entry name" value="Sig_transdc_resp-reg_C-effctor"/>
</dbReference>
<dbReference type="InterPro" id="IPR013656">
    <property type="entry name" value="PAS_4"/>
</dbReference>
<dbReference type="InterPro" id="IPR000014">
    <property type="entry name" value="PAS"/>
</dbReference>
<dbReference type="EMBL" id="JAINZZ010000081">
    <property type="protein sequence ID" value="MBY8882668.1"/>
    <property type="molecule type" value="Genomic_DNA"/>
</dbReference>
<evidence type="ECO:0000313" key="2">
    <source>
        <dbReference type="EMBL" id="MBY8882668.1"/>
    </source>
</evidence>
<sequence>MIDITLALFDRAWTPTLVTDSAAVVQEANPATARLTGRPAESLTGAPLHRLLPPKACTQLEARRTARPDGYADTITAVHRPDGRRVPVRAVTWPAGPPGTCVICCLFPLAAAPVPAQQAAVPNPPSLTAAETRIVEALAVGLTNVELGRELHLSRQGLDYHIDRLRRRFAARSRAALVARAYVTGLLDPATWPPRARAPHE</sequence>
<keyword evidence="3" id="KW-1185">Reference proteome</keyword>
<dbReference type="PROSITE" id="PS50043">
    <property type="entry name" value="HTH_LUXR_2"/>
    <property type="match status" value="1"/>
</dbReference>
<dbReference type="InterPro" id="IPR036388">
    <property type="entry name" value="WH-like_DNA-bd_sf"/>
</dbReference>
<protein>
    <submittedName>
        <fullName evidence="2">PAS domain-containing protein</fullName>
    </submittedName>
</protein>
<dbReference type="InterPro" id="IPR035965">
    <property type="entry name" value="PAS-like_dom_sf"/>
</dbReference>
<organism evidence="2 3">
    <name type="scientific">Actinacidiphila acidipaludis</name>
    <dbReference type="NCBI Taxonomy" id="2873382"/>
    <lineage>
        <taxon>Bacteria</taxon>
        <taxon>Bacillati</taxon>
        <taxon>Actinomycetota</taxon>
        <taxon>Actinomycetes</taxon>
        <taxon>Kitasatosporales</taxon>
        <taxon>Streptomycetaceae</taxon>
        <taxon>Actinacidiphila</taxon>
    </lineage>
</organism>
<evidence type="ECO:0000259" key="1">
    <source>
        <dbReference type="PROSITE" id="PS50043"/>
    </source>
</evidence>
<proteinExistence type="predicted"/>
<dbReference type="InterPro" id="IPR000792">
    <property type="entry name" value="Tscrpt_reg_LuxR_C"/>
</dbReference>
<accession>A0ABS7QHM1</accession>
<evidence type="ECO:0000313" key="3">
    <source>
        <dbReference type="Proteomes" id="UP000778578"/>
    </source>
</evidence>
<dbReference type="Gene3D" id="1.10.10.10">
    <property type="entry name" value="Winged helix-like DNA-binding domain superfamily/Winged helix DNA-binding domain"/>
    <property type="match status" value="1"/>
</dbReference>
<dbReference type="Pfam" id="PF08448">
    <property type="entry name" value="PAS_4"/>
    <property type="match status" value="1"/>
</dbReference>